<dbReference type="InterPro" id="IPR044861">
    <property type="entry name" value="IPNS-like_FE2OG_OXY"/>
</dbReference>
<protein>
    <recommendedName>
        <fullName evidence="11">gibberellin 2beta-dioxygenase</fullName>
        <ecNumber evidence="11">1.14.11.13</ecNumber>
    </recommendedName>
</protein>
<dbReference type="GO" id="GO:0045543">
    <property type="term" value="F:gibberellin 2-beta-dioxygenase activity"/>
    <property type="evidence" value="ECO:0000318"/>
    <property type="project" value="GO_Central"/>
</dbReference>
<dbReference type="SMR" id="A0A2C9W5W2"/>
<dbReference type="Pfam" id="PF14226">
    <property type="entry name" value="DIOX_N"/>
    <property type="match status" value="1"/>
</dbReference>
<dbReference type="PRINTS" id="PR00682">
    <property type="entry name" value="IPNSYNTHASE"/>
</dbReference>
<evidence type="ECO:0000259" key="13">
    <source>
        <dbReference type="PROSITE" id="PS51471"/>
    </source>
</evidence>
<keyword evidence="3 12" id="KW-0479">Metal-binding</keyword>
<evidence type="ECO:0000256" key="6">
    <source>
        <dbReference type="ARBA" id="ARBA00023004"/>
    </source>
</evidence>
<proteinExistence type="inferred from homology"/>
<evidence type="ECO:0000256" key="5">
    <source>
        <dbReference type="ARBA" id="ARBA00023002"/>
    </source>
</evidence>
<comment type="caution">
    <text evidence="14">The sequence shown here is derived from an EMBL/GenBank/DDBJ whole genome shotgun (WGS) entry which is preliminary data.</text>
</comment>
<keyword evidence="15" id="KW-1185">Reference proteome</keyword>
<dbReference type="GO" id="GO:0046872">
    <property type="term" value="F:metal ion binding"/>
    <property type="evidence" value="ECO:0007669"/>
    <property type="project" value="UniProtKB-KW"/>
</dbReference>
<comment type="similarity">
    <text evidence="10">Belongs to the iron/ascorbate-dependent oxidoreductase family. GA2OX subfamily.</text>
</comment>
<dbReference type="Gramene" id="Manes.03G091000.1.v8.1">
    <property type="protein sequence ID" value="Manes.03G091000.1.v8.1.CDS"/>
    <property type="gene ID" value="Manes.03G091000.v8.1"/>
</dbReference>
<evidence type="ECO:0000313" key="14">
    <source>
        <dbReference type="EMBL" id="OAY54646.1"/>
    </source>
</evidence>
<name>A0A2C9W5W2_MANES</name>
<comment type="pathway">
    <text evidence="2">Hormone biosynthesis.</text>
</comment>
<dbReference type="GO" id="GO:0045487">
    <property type="term" value="P:gibberellin catabolic process"/>
    <property type="evidence" value="ECO:0000318"/>
    <property type="project" value="GO_Central"/>
</dbReference>
<comment type="pathway">
    <text evidence="7">Plant hormone biosynthesis; gibberellin biosynthesis.</text>
</comment>
<comment type="catalytic activity">
    <reaction evidence="8">
        <text>gibberellin A1 + 2-oxoglutarate + O2 = gibberellin A8 + succinate + CO2</text>
        <dbReference type="Rhea" id="RHEA:15005"/>
        <dbReference type="ChEBI" id="CHEBI:15379"/>
        <dbReference type="ChEBI" id="CHEBI:16526"/>
        <dbReference type="ChEBI" id="CHEBI:16810"/>
        <dbReference type="ChEBI" id="CHEBI:30031"/>
        <dbReference type="ChEBI" id="CHEBI:58524"/>
        <dbReference type="ChEBI" id="CHEBI:58594"/>
        <dbReference type="EC" id="1.14.11.13"/>
    </reaction>
</comment>
<evidence type="ECO:0000256" key="9">
    <source>
        <dbReference type="ARBA" id="ARBA00055835"/>
    </source>
</evidence>
<dbReference type="AlphaFoldDB" id="A0A2C9W5W2"/>
<evidence type="ECO:0000256" key="7">
    <source>
        <dbReference type="ARBA" id="ARBA00037909"/>
    </source>
</evidence>
<keyword evidence="4" id="KW-0223">Dioxygenase</keyword>
<feature type="domain" description="Fe2OG dioxygenase" evidence="13">
    <location>
        <begin position="165"/>
        <end position="271"/>
    </location>
</feature>
<keyword evidence="5 12" id="KW-0560">Oxidoreductase</keyword>
<dbReference type="Gene3D" id="2.60.120.330">
    <property type="entry name" value="B-lactam Antibiotic, Isopenicillin N Synthase, Chain"/>
    <property type="match status" value="1"/>
</dbReference>
<dbReference type="SUPFAM" id="SSF51197">
    <property type="entry name" value="Clavaminate synthase-like"/>
    <property type="match status" value="1"/>
</dbReference>
<organism evidence="14 15">
    <name type="scientific">Manihot esculenta</name>
    <name type="common">Cassava</name>
    <name type="synonym">Jatropha manihot</name>
    <dbReference type="NCBI Taxonomy" id="3983"/>
    <lineage>
        <taxon>Eukaryota</taxon>
        <taxon>Viridiplantae</taxon>
        <taxon>Streptophyta</taxon>
        <taxon>Embryophyta</taxon>
        <taxon>Tracheophyta</taxon>
        <taxon>Spermatophyta</taxon>
        <taxon>Magnoliopsida</taxon>
        <taxon>eudicotyledons</taxon>
        <taxon>Gunneridae</taxon>
        <taxon>Pentapetalae</taxon>
        <taxon>rosids</taxon>
        <taxon>fabids</taxon>
        <taxon>Malpighiales</taxon>
        <taxon>Euphorbiaceae</taxon>
        <taxon>Crotonoideae</taxon>
        <taxon>Manihoteae</taxon>
        <taxon>Manihot</taxon>
    </lineage>
</organism>
<dbReference type="FunFam" id="2.60.120.330:FF:000014">
    <property type="entry name" value="Gibberellin 2-beta-dioxygenase 1"/>
    <property type="match status" value="1"/>
</dbReference>
<evidence type="ECO:0000256" key="8">
    <source>
        <dbReference type="ARBA" id="ARBA00052204"/>
    </source>
</evidence>
<evidence type="ECO:0000313" key="15">
    <source>
        <dbReference type="Proteomes" id="UP000091857"/>
    </source>
</evidence>
<evidence type="ECO:0000256" key="12">
    <source>
        <dbReference type="RuleBase" id="RU003682"/>
    </source>
</evidence>
<evidence type="ECO:0000256" key="4">
    <source>
        <dbReference type="ARBA" id="ARBA00022964"/>
    </source>
</evidence>
<gene>
    <name evidence="14" type="ORF">MANES_03G091000v8</name>
</gene>
<evidence type="ECO:0000256" key="3">
    <source>
        <dbReference type="ARBA" id="ARBA00022723"/>
    </source>
</evidence>
<dbReference type="EMBL" id="CM004389">
    <property type="protein sequence ID" value="OAY54646.1"/>
    <property type="molecule type" value="Genomic_DNA"/>
</dbReference>
<dbReference type="InterPro" id="IPR050231">
    <property type="entry name" value="Iron_ascorbate_oxido_reductase"/>
</dbReference>
<dbReference type="PANTHER" id="PTHR47990">
    <property type="entry name" value="2-OXOGLUTARATE (2OG) AND FE(II)-DEPENDENT OXYGENASE SUPERFAMILY PROTEIN-RELATED"/>
    <property type="match status" value="1"/>
</dbReference>
<evidence type="ECO:0000256" key="1">
    <source>
        <dbReference type="ARBA" id="ARBA00001962"/>
    </source>
</evidence>
<dbReference type="EC" id="1.14.11.13" evidence="11"/>
<evidence type="ECO:0000256" key="10">
    <source>
        <dbReference type="ARBA" id="ARBA00061282"/>
    </source>
</evidence>
<dbReference type="OrthoDB" id="288590at2759"/>
<evidence type="ECO:0000256" key="2">
    <source>
        <dbReference type="ARBA" id="ARBA00004972"/>
    </source>
</evidence>
<dbReference type="OMA" id="MHFERIA"/>
<evidence type="ECO:0000256" key="11">
    <source>
        <dbReference type="ARBA" id="ARBA00066708"/>
    </source>
</evidence>
<dbReference type="PROSITE" id="PS51471">
    <property type="entry name" value="FE2OG_OXY"/>
    <property type="match status" value="1"/>
</dbReference>
<keyword evidence="6 12" id="KW-0408">Iron</keyword>
<comment type="function">
    <text evidence="9">Catalyzes the 2-beta-hydroxylation of several biologically active gibberellins, leading to the homeostatic regulation of their endogenous level. Catabolism of gibberellins (GAs) plays a central role in plant development. Converts GA9/GA20 to GA51/GA29 and GA4/GA1 to GA34/GA8.</text>
</comment>
<dbReference type="InterPro" id="IPR026992">
    <property type="entry name" value="DIOX_N"/>
</dbReference>
<reference evidence="15" key="1">
    <citation type="journal article" date="2016" name="Nat. Biotechnol.">
        <title>Sequencing wild and cultivated cassava and related species reveals extensive interspecific hybridization and genetic diversity.</title>
        <authorList>
            <person name="Bredeson J.V."/>
            <person name="Lyons J.B."/>
            <person name="Prochnik S.E."/>
            <person name="Wu G.A."/>
            <person name="Ha C.M."/>
            <person name="Edsinger-Gonzales E."/>
            <person name="Grimwood J."/>
            <person name="Schmutz J."/>
            <person name="Rabbi I.Y."/>
            <person name="Egesi C."/>
            <person name="Nauluvula P."/>
            <person name="Lebot V."/>
            <person name="Ndunguru J."/>
            <person name="Mkamilo G."/>
            <person name="Bart R.S."/>
            <person name="Setter T.L."/>
            <person name="Gleadow R.M."/>
            <person name="Kulakow P."/>
            <person name="Ferguson M.E."/>
            <person name="Rounsley S."/>
            <person name="Rokhsar D.S."/>
        </authorList>
    </citation>
    <scope>NUCLEOTIDE SEQUENCE [LARGE SCALE GENOMIC DNA]</scope>
    <source>
        <strain evidence="15">cv. AM560-2</strain>
    </source>
</reference>
<comment type="cofactor">
    <cofactor evidence="1">
        <name>Fe cation</name>
        <dbReference type="ChEBI" id="CHEBI:24875"/>
    </cofactor>
</comment>
<dbReference type="Pfam" id="PF03171">
    <property type="entry name" value="2OG-FeII_Oxy"/>
    <property type="match status" value="1"/>
</dbReference>
<accession>A0A2C9W5W2</accession>
<dbReference type="GO" id="GO:0009416">
    <property type="term" value="P:response to light stimulus"/>
    <property type="evidence" value="ECO:0000318"/>
    <property type="project" value="GO_Central"/>
</dbReference>
<dbReference type="Proteomes" id="UP000091857">
    <property type="component" value="Chromosome 3"/>
</dbReference>
<dbReference type="InterPro" id="IPR027443">
    <property type="entry name" value="IPNS-like_sf"/>
</dbReference>
<dbReference type="STRING" id="3983.A0A2C9W5W2"/>
<sequence length="323" mass="36614">MSFTMRNYRPTTFFSGIPIIDLSKPDSKRALVKACEELGFFKVVNHGVPMEFISRLESKALSFFSLPLSEKEKAGPPNPFGYGNKSIGPNGDVGWLEYLLFTINQDSFSQRFLSVFGHNPEEFRSALNDYISAVKKMACEILEMMADGLRIQPRNVFSKLLMDEQSDSVFRLNHYPPIAGIQTLNSNNMIGFGEHTDPQIISVLRSNNTSGLQISLGENNWVSVPPDQNSFFINVGDSLQVMTNGRFKSVRHRVLANSMRSRVSMIYFGGPPLSEKIAPLPPLMKEKEESLYKEFTWFEYKRSAYNSRLADNRLHHFEKVAAS</sequence>
<dbReference type="InterPro" id="IPR005123">
    <property type="entry name" value="Oxoglu/Fe-dep_dioxygenase_dom"/>
</dbReference>